<name>A0A068SS69_NEOGA</name>
<keyword evidence="2" id="KW-0479">Metal-binding</keyword>
<feature type="domain" description="CENP-V/GFA" evidence="4">
    <location>
        <begin position="3"/>
        <end position="111"/>
    </location>
</feature>
<keyword evidence="6" id="KW-1185">Reference proteome</keyword>
<dbReference type="InterPro" id="IPR052355">
    <property type="entry name" value="CENP-V-like"/>
</dbReference>
<dbReference type="AlphaFoldDB" id="A0A068SS69"/>
<dbReference type="EMBL" id="HG938353">
    <property type="protein sequence ID" value="CDN48621.1"/>
    <property type="molecule type" value="Genomic_DNA"/>
</dbReference>
<dbReference type="KEGG" id="ngg:RG540_CH24550"/>
<dbReference type="PANTHER" id="PTHR28620">
    <property type="entry name" value="CENTROMERE PROTEIN V"/>
    <property type="match status" value="1"/>
</dbReference>
<gene>
    <name evidence="5" type="ORF">RG540_CH24550</name>
</gene>
<organism evidence="5 6">
    <name type="scientific">Neorhizobium galegae bv. orientalis str. HAMBI 540</name>
    <dbReference type="NCBI Taxonomy" id="1028800"/>
    <lineage>
        <taxon>Bacteria</taxon>
        <taxon>Pseudomonadati</taxon>
        <taxon>Pseudomonadota</taxon>
        <taxon>Alphaproteobacteria</taxon>
        <taxon>Hyphomicrobiales</taxon>
        <taxon>Rhizobiaceae</taxon>
        <taxon>Rhizobium/Agrobacterium group</taxon>
        <taxon>Neorhizobium</taxon>
    </lineage>
</organism>
<evidence type="ECO:0000256" key="1">
    <source>
        <dbReference type="ARBA" id="ARBA00005495"/>
    </source>
</evidence>
<dbReference type="InterPro" id="IPR011057">
    <property type="entry name" value="Mss4-like_sf"/>
</dbReference>
<evidence type="ECO:0000313" key="5">
    <source>
        <dbReference type="EMBL" id="CDN48621.1"/>
    </source>
</evidence>
<reference evidence="6" key="1">
    <citation type="journal article" date="2014" name="BMC Genomics">
        <title>Genome sequencing of two Neorhizobium galegae strains reveals a noeT gene responsible for the unusual acetylation of the nodulation factors.</title>
        <authorList>
            <person name="Osterman J."/>
            <person name="Marsh J."/>
            <person name="Laine P.K."/>
            <person name="Zeng Z."/>
            <person name="Alatalo E."/>
            <person name="Sullivan J.T."/>
            <person name="Young J.P."/>
            <person name="Thomas-Oates J."/>
            <person name="Paulin L."/>
            <person name="Lindstrom K."/>
        </authorList>
    </citation>
    <scope>NUCLEOTIDE SEQUENCE [LARGE SCALE GENOMIC DNA]</scope>
    <source>
        <strain evidence="6">HAMBI 540</strain>
    </source>
</reference>
<dbReference type="SUPFAM" id="SSF51316">
    <property type="entry name" value="Mss4-like"/>
    <property type="match status" value="1"/>
</dbReference>
<dbReference type="Proteomes" id="UP000028181">
    <property type="component" value="Chromosome I"/>
</dbReference>
<dbReference type="PATRIC" id="fig|1028800.3.peg.2483"/>
<dbReference type="PANTHER" id="PTHR28620:SF1">
    <property type="entry name" value="CENP-V_GFA DOMAIN-CONTAINING PROTEIN"/>
    <property type="match status" value="1"/>
</dbReference>
<evidence type="ECO:0000256" key="2">
    <source>
        <dbReference type="ARBA" id="ARBA00022723"/>
    </source>
</evidence>
<dbReference type="GeneID" id="24259766"/>
<evidence type="ECO:0000256" key="3">
    <source>
        <dbReference type="ARBA" id="ARBA00022833"/>
    </source>
</evidence>
<dbReference type="OrthoDB" id="9805575at2"/>
<protein>
    <submittedName>
        <fullName evidence="5">Glutathione-dependent formaldehyde-activating GFA</fullName>
    </submittedName>
</protein>
<evidence type="ECO:0000259" key="4">
    <source>
        <dbReference type="PROSITE" id="PS51891"/>
    </source>
</evidence>
<dbReference type="eggNOG" id="COG3791">
    <property type="taxonomic scope" value="Bacteria"/>
</dbReference>
<keyword evidence="3" id="KW-0862">Zinc</keyword>
<dbReference type="InterPro" id="IPR006913">
    <property type="entry name" value="CENP-V/GFA"/>
</dbReference>
<proteinExistence type="inferred from homology"/>
<dbReference type="Gene3D" id="2.170.150.70">
    <property type="match status" value="1"/>
</dbReference>
<dbReference type="RefSeq" id="WP_038588211.1">
    <property type="nucleotide sequence ID" value="NZ_HG938353.1"/>
</dbReference>
<sequence length="115" mass="12625">MRITGSCHCGNIAFDAEGEFDTAMECNCSFCRRKGVLLAFVPRNQFQLATSRANLSSYQFNKHVITHYFCADCGIAPFSEATMPNGTEMAAINLRCVPEIDIAALTVTQYDGASR</sequence>
<dbReference type="Pfam" id="PF04828">
    <property type="entry name" value="GFA"/>
    <property type="match status" value="1"/>
</dbReference>
<evidence type="ECO:0000313" key="6">
    <source>
        <dbReference type="Proteomes" id="UP000028181"/>
    </source>
</evidence>
<dbReference type="HOGENOM" id="CLU_055491_7_4_5"/>
<dbReference type="GO" id="GO:0046872">
    <property type="term" value="F:metal ion binding"/>
    <property type="evidence" value="ECO:0007669"/>
    <property type="project" value="UniProtKB-KW"/>
</dbReference>
<comment type="similarity">
    <text evidence="1">Belongs to the Gfa family.</text>
</comment>
<accession>A0A068SS69</accession>
<dbReference type="GO" id="GO:0016846">
    <property type="term" value="F:carbon-sulfur lyase activity"/>
    <property type="evidence" value="ECO:0007669"/>
    <property type="project" value="InterPro"/>
</dbReference>
<dbReference type="PROSITE" id="PS51891">
    <property type="entry name" value="CENP_V_GFA"/>
    <property type="match status" value="1"/>
</dbReference>